<dbReference type="EMBL" id="LWDF02003012">
    <property type="protein sequence ID" value="KAE8235061.1"/>
    <property type="molecule type" value="Genomic_DNA"/>
</dbReference>
<evidence type="ECO:0000313" key="2">
    <source>
        <dbReference type="EMBL" id="KAE8235061.1"/>
    </source>
</evidence>
<feature type="compositionally biased region" description="Acidic residues" evidence="1">
    <location>
        <begin position="1"/>
        <end position="11"/>
    </location>
</feature>
<keyword evidence="3" id="KW-1185">Reference proteome</keyword>
<gene>
    <name evidence="2" type="ORF">A4X13_0g9626</name>
</gene>
<proteinExistence type="predicted"/>
<accession>A0A8T8S8K9</accession>
<feature type="compositionally biased region" description="Polar residues" evidence="1">
    <location>
        <begin position="234"/>
        <end position="259"/>
    </location>
</feature>
<comment type="caution">
    <text evidence="2">The sequence shown here is derived from an EMBL/GenBank/DDBJ whole genome shotgun (WGS) entry which is preliminary data.</text>
</comment>
<feature type="compositionally biased region" description="Polar residues" evidence="1">
    <location>
        <begin position="59"/>
        <end position="71"/>
    </location>
</feature>
<organism evidence="2 3">
    <name type="scientific">Tilletia indica</name>
    <dbReference type="NCBI Taxonomy" id="43049"/>
    <lineage>
        <taxon>Eukaryota</taxon>
        <taxon>Fungi</taxon>
        <taxon>Dikarya</taxon>
        <taxon>Basidiomycota</taxon>
        <taxon>Ustilaginomycotina</taxon>
        <taxon>Exobasidiomycetes</taxon>
        <taxon>Tilletiales</taxon>
        <taxon>Tilletiaceae</taxon>
        <taxon>Tilletia</taxon>
    </lineage>
</organism>
<evidence type="ECO:0000313" key="3">
    <source>
        <dbReference type="Proteomes" id="UP000077521"/>
    </source>
</evidence>
<dbReference type="Proteomes" id="UP000077521">
    <property type="component" value="Unassembled WGS sequence"/>
</dbReference>
<evidence type="ECO:0000256" key="1">
    <source>
        <dbReference type="SAM" id="MobiDB-lite"/>
    </source>
</evidence>
<protein>
    <submittedName>
        <fullName evidence="2">Uncharacterized protein</fullName>
    </submittedName>
</protein>
<feature type="compositionally biased region" description="Basic and acidic residues" evidence="1">
    <location>
        <begin position="37"/>
        <end position="53"/>
    </location>
</feature>
<reference evidence="2" key="1">
    <citation type="submission" date="2016-04" db="EMBL/GenBank/DDBJ databases">
        <authorList>
            <person name="Nguyen H.D."/>
            <person name="Samba Siva P."/>
            <person name="Cullis J."/>
            <person name="Levesque C.A."/>
            <person name="Hambleton S."/>
        </authorList>
    </citation>
    <scope>NUCLEOTIDE SEQUENCE</scope>
    <source>
        <strain evidence="2">DAOMC 236416</strain>
    </source>
</reference>
<feature type="compositionally biased region" description="Low complexity" evidence="1">
    <location>
        <begin position="90"/>
        <end position="102"/>
    </location>
</feature>
<reference evidence="2" key="2">
    <citation type="journal article" date="2019" name="IMA Fungus">
        <title>Genome sequencing and comparison of five Tilletia species to identify candidate genes for the detection of regulated species infecting wheat.</title>
        <authorList>
            <person name="Nguyen H.D.T."/>
            <person name="Sultana T."/>
            <person name="Kesanakurti P."/>
            <person name="Hambleton S."/>
        </authorList>
    </citation>
    <scope>NUCLEOTIDE SEQUENCE</scope>
    <source>
        <strain evidence="2">DAOMC 236416</strain>
    </source>
</reference>
<sequence length="259" mass="28067">MDDEDDADLDDNTATPRARSAKRRPLSSAEKSAPVVGHDRLPTLDHLAGRTDEDPMSTGARTATRNASPGPSTRPDEGKTPARSSSPNKRSATTSSHTTRAAGKGKAAESAIEEMNRILRENKQQSIIEKQQTKRMKYELKLKNQEKGTKVDLIERQMSNLQVRIESIHLMTSNNTSMLASINAHLGVISRQGDGIIPSTPFRASASPVHQWASSSSSSSSSHAPTFSHPTTSAQGTTSFYPMASSYQPTESNYSNDDV</sequence>
<feature type="region of interest" description="Disordered" evidence="1">
    <location>
        <begin position="212"/>
        <end position="259"/>
    </location>
</feature>
<feature type="compositionally biased region" description="Low complexity" evidence="1">
    <location>
        <begin position="212"/>
        <end position="233"/>
    </location>
</feature>
<feature type="region of interest" description="Disordered" evidence="1">
    <location>
        <begin position="1"/>
        <end position="110"/>
    </location>
</feature>
<name>A0A8T8S8K9_9BASI</name>
<dbReference type="AlphaFoldDB" id="A0A8T8S8K9"/>